<evidence type="ECO:0000313" key="2">
    <source>
        <dbReference type="Proteomes" id="UP000295729"/>
    </source>
</evidence>
<accession>A0A4R6XB06</accession>
<evidence type="ECO:0000313" key="1">
    <source>
        <dbReference type="EMBL" id="TDR14053.1"/>
    </source>
</evidence>
<name>A0A4R6XB06_9GAMM</name>
<protein>
    <submittedName>
        <fullName evidence="1">Uncharacterized protein</fullName>
    </submittedName>
</protein>
<organism evidence="1 2">
    <name type="scientific">Marinomonas communis</name>
    <dbReference type="NCBI Taxonomy" id="28254"/>
    <lineage>
        <taxon>Bacteria</taxon>
        <taxon>Pseudomonadati</taxon>
        <taxon>Pseudomonadota</taxon>
        <taxon>Gammaproteobacteria</taxon>
        <taxon>Oceanospirillales</taxon>
        <taxon>Oceanospirillaceae</taxon>
        <taxon>Marinomonas</taxon>
    </lineage>
</organism>
<gene>
    <name evidence="1" type="ORF">C8D85_1586</name>
</gene>
<keyword evidence="2" id="KW-1185">Reference proteome</keyword>
<sequence>MQFNYLKKHANQMHGTSDEGRNIGFCTTRLYRGAGPQPRLKAAKTLISEHWQRYKK</sequence>
<proteinExistence type="predicted"/>
<reference evidence="1 2" key="1">
    <citation type="submission" date="2019-03" db="EMBL/GenBank/DDBJ databases">
        <title>Genomic Encyclopedia of Type Strains, Phase IV (KMG-IV): sequencing the most valuable type-strain genomes for metagenomic binning, comparative biology and taxonomic classification.</title>
        <authorList>
            <person name="Goeker M."/>
        </authorList>
    </citation>
    <scope>NUCLEOTIDE SEQUENCE [LARGE SCALE GENOMIC DNA]</scope>
    <source>
        <strain evidence="1 2">DSM 5604</strain>
    </source>
</reference>
<dbReference type="EMBL" id="SNZA01000002">
    <property type="protein sequence ID" value="TDR14053.1"/>
    <property type="molecule type" value="Genomic_DNA"/>
</dbReference>
<dbReference type="AlphaFoldDB" id="A0A4R6XB06"/>
<dbReference type="Proteomes" id="UP000295729">
    <property type="component" value="Unassembled WGS sequence"/>
</dbReference>
<comment type="caution">
    <text evidence="1">The sequence shown here is derived from an EMBL/GenBank/DDBJ whole genome shotgun (WGS) entry which is preliminary data.</text>
</comment>